<dbReference type="PROSITE" id="PS51318">
    <property type="entry name" value="TAT"/>
    <property type="match status" value="1"/>
</dbReference>
<protein>
    <submittedName>
        <fullName evidence="2">Uncharacterized protein</fullName>
    </submittedName>
</protein>
<comment type="caution">
    <text evidence="2">The sequence shown here is derived from an EMBL/GenBank/DDBJ whole genome shotgun (WGS) entry which is preliminary data.</text>
</comment>
<reference evidence="2" key="1">
    <citation type="submission" date="2021-11" db="EMBL/GenBank/DDBJ databases">
        <title>Streptomyces corallinus and Kineosporia corallina sp. nov., two new coral-derived marine actinobacteria.</title>
        <authorList>
            <person name="Buangrab K."/>
            <person name="Sutthacheep M."/>
            <person name="Yeemin T."/>
            <person name="Harunari E."/>
            <person name="Igarashi Y."/>
            <person name="Sripreechasak P."/>
            <person name="Kanchanasin P."/>
            <person name="Tanasupawat S."/>
            <person name="Phongsopitanun W."/>
        </authorList>
    </citation>
    <scope>NUCLEOTIDE SEQUENCE</scope>
    <source>
        <strain evidence="2">JCM 31032</strain>
    </source>
</reference>
<evidence type="ECO:0000256" key="1">
    <source>
        <dbReference type="SAM" id="SignalP"/>
    </source>
</evidence>
<proteinExistence type="predicted"/>
<dbReference type="EMBL" id="JAJOMB010000026">
    <property type="protein sequence ID" value="MCD5316003.1"/>
    <property type="molecule type" value="Genomic_DNA"/>
</dbReference>
<evidence type="ECO:0000313" key="3">
    <source>
        <dbReference type="Proteomes" id="UP001138997"/>
    </source>
</evidence>
<dbReference type="AlphaFoldDB" id="A0A9X1T3R5"/>
<name>A0A9X1T3R5_9ACTN</name>
<dbReference type="InterPro" id="IPR006311">
    <property type="entry name" value="TAT_signal"/>
</dbReference>
<feature type="chain" id="PRO_5040858026" evidence="1">
    <location>
        <begin position="30"/>
        <end position="75"/>
    </location>
</feature>
<keyword evidence="1" id="KW-0732">Signal</keyword>
<dbReference type="Proteomes" id="UP001138997">
    <property type="component" value="Unassembled WGS sequence"/>
</dbReference>
<feature type="signal peptide" evidence="1">
    <location>
        <begin position="1"/>
        <end position="29"/>
    </location>
</feature>
<gene>
    <name evidence="2" type="ORF">LR394_34425</name>
</gene>
<sequence length="75" mass="7585">MLQLRTRRIVLVTAVTAALTAGGAGLAFAYPDGSPAPVESGYMVIEEPNPATDAVAECPEKGAGQAVLTTGKAQL</sequence>
<keyword evidence="3" id="KW-1185">Reference proteome</keyword>
<evidence type="ECO:0000313" key="2">
    <source>
        <dbReference type="EMBL" id="MCD5316003.1"/>
    </source>
</evidence>
<accession>A0A9X1T3R5</accession>
<dbReference type="RefSeq" id="WP_231448827.1">
    <property type="nucleotide sequence ID" value="NZ_JAJOMB010000026.1"/>
</dbReference>
<organism evidence="2 3">
    <name type="scientific">Kineosporia babensis</name>
    <dbReference type="NCBI Taxonomy" id="499548"/>
    <lineage>
        <taxon>Bacteria</taxon>
        <taxon>Bacillati</taxon>
        <taxon>Actinomycetota</taxon>
        <taxon>Actinomycetes</taxon>
        <taxon>Kineosporiales</taxon>
        <taxon>Kineosporiaceae</taxon>
        <taxon>Kineosporia</taxon>
    </lineage>
</organism>